<dbReference type="AlphaFoldDB" id="A0A382F9E6"/>
<feature type="non-terminal residue" evidence="2">
    <location>
        <position position="145"/>
    </location>
</feature>
<evidence type="ECO:0008006" key="3">
    <source>
        <dbReference type="Google" id="ProtNLM"/>
    </source>
</evidence>
<dbReference type="EMBL" id="UINC01048379">
    <property type="protein sequence ID" value="SVB58833.1"/>
    <property type="molecule type" value="Genomic_DNA"/>
</dbReference>
<keyword evidence="1" id="KW-0812">Transmembrane</keyword>
<keyword evidence="1" id="KW-0472">Membrane</keyword>
<protein>
    <recommendedName>
        <fullName evidence="3">SAM-dependent methyltransferase TRM5/TYW2-type domain-containing protein</fullName>
    </recommendedName>
</protein>
<proteinExistence type="predicted"/>
<dbReference type="InterPro" id="IPR006342">
    <property type="entry name" value="FkbM_mtfrase"/>
</dbReference>
<dbReference type="InterPro" id="IPR029063">
    <property type="entry name" value="SAM-dependent_MTases_sf"/>
</dbReference>
<reference evidence="2" key="1">
    <citation type="submission" date="2018-05" db="EMBL/GenBank/DDBJ databases">
        <authorList>
            <person name="Lanie J.A."/>
            <person name="Ng W.-L."/>
            <person name="Kazmierczak K.M."/>
            <person name="Andrzejewski T.M."/>
            <person name="Davidsen T.M."/>
            <person name="Wayne K.J."/>
            <person name="Tettelin H."/>
            <person name="Glass J.I."/>
            <person name="Rusch D."/>
            <person name="Podicherti R."/>
            <person name="Tsui H.-C.T."/>
            <person name="Winkler M.E."/>
        </authorList>
    </citation>
    <scope>NUCLEOTIDE SEQUENCE</scope>
</reference>
<dbReference type="NCBIfam" id="TIGR01444">
    <property type="entry name" value="fkbM_fam"/>
    <property type="match status" value="1"/>
</dbReference>
<evidence type="ECO:0000313" key="2">
    <source>
        <dbReference type="EMBL" id="SVB58833.1"/>
    </source>
</evidence>
<name>A0A382F9E6_9ZZZZ</name>
<organism evidence="2">
    <name type="scientific">marine metagenome</name>
    <dbReference type="NCBI Taxonomy" id="408172"/>
    <lineage>
        <taxon>unclassified sequences</taxon>
        <taxon>metagenomes</taxon>
        <taxon>ecological metagenomes</taxon>
    </lineage>
</organism>
<evidence type="ECO:0000256" key="1">
    <source>
        <dbReference type="SAM" id="Phobius"/>
    </source>
</evidence>
<sequence length="145" mass="17135">MLTYREKIAILLRSRKKFKNWYLYPLIYLNIIKRGFVTFKTNSGLKMKIRVKSTDLMQLTTIWLTREYEAPGFEIKENDTIIDVGGHIGLFMLFCEQFCRKGKIYCFEPVLDNYRIFLDNVKLNNLENVFSFNTAVSKQDGNIPL</sequence>
<feature type="transmembrane region" description="Helical" evidence="1">
    <location>
        <begin position="21"/>
        <end position="39"/>
    </location>
</feature>
<dbReference type="Gene3D" id="3.40.50.150">
    <property type="entry name" value="Vaccinia Virus protein VP39"/>
    <property type="match status" value="1"/>
</dbReference>
<keyword evidence="1" id="KW-1133">Transmembrane helix</keyword>
<accession>A0A382F9E6</accession>
<dbReference type="SUPFAM" id="SSF53335">
    <property type="entry name" value="S-adenosyl-L-methionine-dependent methyltransferases"/>
    <property type="match status" value="1"/>
</dbReference>
<gene>
    <name evidence="2" type="ORF">METZ01_LOCUS211687</name>
</gene>